<proteinExistence type="predicted"/>
<protein>
    <submittedName>
        <fullName evidence="1">Uncharacterized protein</fullName>
    </submittedName>
</protein>
<feature type="non-terminal residue" evidence="1">
    <location>
        <position position="1"/>
    </location>
</feature>
<accession>A0A381VDX9</accession>
<evidence type="ECO:0000313" key="1">
    <source>
        <dbReference type="EMBL" id="SVA38522.1"/>
    </source>
</evidence>
<name>A0A381VDX9_9ZZZZ</name>
<organism evidence="1">
    <name type="scientific">marine metagenome</name>
    <dbReference type="NCBI Taxonomy" id="408172"/>
    <lineage>
        <taxon>unclassified sequences</taxon>
        <taxon>metagenomes</taxon>
        <taxon>ecological metagenomes</taxon>
    </lineage>
</organism>
<dbReference type="AlphaFoldDB" id="A0A381VDX9"/>
<sequence>VPANVGDNQPKFDKDKYATSLKRLDGIFRDISKSVNEISKSRCPYKNAQDRCTAKFGCRNQDVKVSSGELYICIGSDDLDYRDAWESETPIS</sequence>
<dbReference type="EMBL" id="UINC01008563">
    <property type="protein sequence ID" value="SVA38522.1"/>
    <property type="molecule type" value="Genomic_DNA"/>
</dbReference>
<reference evidence="1" key="1">
    <citation type="submission" date="2018-05" db="EMBL/GenBank/DDBJ databases">
        <authorList>
            <person name="Lanie J.A."/>
            <person name="Ng W.-L."/>
            <person name="Kazmierczak K.M."/>
            <person name="Andrzejewski T.M."/>
            <person name="Davidsen T.M."/>
            <person name="Wayne K.J."/>
            <person name="Tettelin H."/>
            <person name="Glass J.I."/>
            <person name="Rusch D."/>
            <person name="Podicherti R."/>
            <person name="Tsui H.-C.T."/>
            <person name="Winkler M.E."/>
        </authorList>
    </citation>
    <scope>NUCLEOTIDE SEQUENCE</scope>
</reference>
<gene>
    <name evidence="1" type="ORF">METZ01_LOCUS91376</name>
</gene>